<dbReference type="GO" id="GO:0017110">
    <property type="term" value="F:nucleoside diphosphate phosphatase activity"/>
    <property type="evidence" value="ECO:0007669"/>
    <property type="project" value="InterPro"/>
</dbReference>
<organism evidence="2 3">
    <name type="scientific">Ditylenchus dipsaci</name>
    <dbReference type="NCBI Taxonomy" id="166011"/>
    <lineage>
        <taxon>Eukaryota</taxon>
        <taxon>Metazoa</taxon>
        <taxon>Ecdysozoa</taxon>
        <taxon>Nematoda</taxon>
        <taxon>Chromadorea</taxon>
        <taxon>Rhabditida</taxon>
        <taxon>Tylenchina</taxon>
        <taxon>Tylenchomorpha</taxon>
        <taxon>Sphaerularioidea</taxon>
        <taxon>Anguinidae</taxon>
        <taxon>Anguininae</taxon>
        <taxon>Ditylenchus</taxon>
    </lineage>
</organism>
<evidence type="ECO:0000313" key="3">
    <source>
        <dbReference type="WBParaSite" id="jg4234"/>
    </source>
</evidence>
<dbReference type="Pfam" id="PF06079">
    <property type="entry name" value="Apyrase"/>
    <property type="match status" value="1"/>
</dbReference>
<dbReference type="Proteomes" id="UP000887574">
    <property type="component" value="Unplaced"/>
</dbReference>
<protein>
    <submittedName>
        <fullName evidence="3">Uncharacterized protein</fullName>
    </submittedName>
</protein>
<dbReference type="AlphaFoldDB" id="A0A915E9B7"/>
<name>A0A915E9B7_9BILA</name>
<evidence type="ECO:0000256" key="1">
    <source>
        <dbReference type="PIRSR" id="PIRSR609283-1"/>
    </source>
</evidence>
<keyword evidence="1" id="KW-0479">Metal-binding</keyword>
<dbReference type="SUPFAM" id="SSF101887">
    <property type="entry name" value="Apyrase"/>
    <property type="match status" value="1"/>
</dbReference>
<evidence type="ECO:0000313" key="2">
    <source>
        <dbReference type="Proteomes" id="UP000887574"/>
    </source>
</evidence>
<sequence>MLKVISQQNAQDLEGSMPLKFGDGWRVSSQAYNEIEDEFQGSNLLFIADSSFSKIDVKEIGSKGMAQGVSQRSNLCPAPTMI</sequence>
<feature type="binding site" evidence="1">
    <location>
        <position position="70"/>
    </location>
    <ligand>
        <name>Ca(2+)</name>
        <dbReference type="ChEBI" id="CHEBI:29108"/>
    </ligand>
</feature>
<dbReference type="InterPro" id="IPR009283">
    <property type="entry name" value="Apyrase"/>
</dbReference>
<proteinExistence type="predicted"/>
<reference evidence="3" key="1">
    <citation type="submission" date="2022-11" db="UniProtKB">
        <authorList>
            <consortium name="WormBaseParasite"/>
        </authorList>
    </citation>
    <scope>IDENTIFICATION</scope>
</reference>
<comment type="cofactor">
    <cofactor evidence="1">
        <name>Ca(2+)</name>
        <dbReference type="ChEBI" id="CHEBI:29108"/>
    </cofactor>
</comment>
<dbReference type="InterPro" id="IPR036258">
    <property type="entry name" value="Apyrase_sf"/>
</dbReference>
<dbReference type="GO" id="GO:0005509">
    <property type="term" value="F:calcium ion binding"/>
    <property type="evidence" value="ECO:0007669"/>
    <property type="project" value="InterPro"/>
</dbReference>
<dbReference type="Gene3D" id="2.120.10.100">
    <property type="entry name" value="Apyrase"/>
    <property type="match status" value="1"/>
</dbReference>
<keyword evidence="2" id="KW-1185">Reference proteome</keyword>
<dbReference type="WBParaSite" id="jg4234">
    <property type="protein sequence ID" value="jg4234"/>
    <property type="gene ID" value="jg4234"/>
</dbReference>
<keyword evidence="1" id="KW-0106">Calcium</keyword>
<accession>A0A915E9B7</accession>